<organism evidence="1 2">
    <name type="scientific">Paenibacillus melissococcoides</name>
    <dbReference type="NCBI Taxonomy" id="2912268"/>
    <lineage>
        <taxon>Bacteria</taxon>
        <taxon>Bacillati</taxon>
        <taxon>Bacillota</taxon>
        <taxon>Bacilli</taxon>
        <taxon>Bacillales</taxon>
        <taxon>Paenibacillaceae</taxon>
        <taxon>Paenibacillus</taxon>
    </lineage>
</organism>
<dbReference type="EMBL" id="CALYLO010000001">
    <property type="protein sequence ID" value="CAH8244315.1"/>
    <property type="molecule type" value="Genomic_DNA"/>
</dbReference>
<keyword evidence="2" id="KW-1185">Reference proteome</keyword>
<comment type="caution">
    <text evidence="1">The sequence shown here is derived from an EMBL/GenBank/DDBJ whole genome shotgun (WGS) entry which is preliminary data.</text>
</comment>
<evidence type="ECO:0000313" key="2">
    <source>
        <dbReference type="Proteomes" id="UP001154322"/>
    </source>
</evidence>
<dbReference type="Proteomes" id="UP001154322">
    <property type="component" value="Unassembled WGS sequence"/>
</dbReference>
<reference evidence="1" key="1">
    <citation type="submission" date="2022-06" db="EMBL/GenBank/DDBJ databases">
        <authorList>
            <person name="Dietemann V."/>
            <person name="Ory F."/>
            <person name="Dainat B."/>
            <person name="Oberhansli S."/>
        </authorList>
    </citation>
    <scope>NUCLEOTIDE SEQUENCE</scope>
    <source>
        <strain evidence="1">Ena-SAMPLE-TAB-26-04-2022-14:26:32:270-5432</strain>
    </source>
</reference>
<gene>
    <name evidence="1" type="ORF">WJ0W_001553</name>
</gene>
<proteinExistence type="predicted"/>
<accession>A0ABN8TZW5</accession>
<sequence>MHEPMDVIRIRCFGQSPALIAKIIDESLSGITAIFRRHATDQGFAGDV</sequence>
<evidence type="ECO:0000313" key="1">
    <source>
        <dbReference type="EMBL" id="CAH8244315.1"/>
    </source>
</evidence>
<name>A0ABN8TZW5_9BACL</name>
<protein>
    <submittedName>
        <fullName evidence="1">Uncharacterized protein</fullName>
    </submittedName>
</protein>